<name>A0A1H8USL1_9EURY</name>
<organism evidence="2 3">
    <name type="scientific">Halogranum amylolyticum</name>
    <dbReference type="NCBI Taxonomy" id="660520"/>
    <lineage>
        <taxon>Archaea</taxon>
        <taxon>Methanobacteriati</taxon>
        <taxon>Methanobacteriota</taxon>
        <taxon>Stenosarchaea group</taxon>
        <taxon>Halobacteria</taxon>
        <taxon>Halobacteriales</taxon>
        <taxon>Haloferacaceae</taxon>
    </lineage>
</organism>
<protein>
    <submittedName>
        <fullName evidence="2">Uncharacterized protein</fullName>
    </submittedName>
</protein>
<dbReference type="RefSeq" id="WP_089826470.1">
    <property type="nucleotide sequence ID" value="NZ_FODV01000012.1"/>
</dbReference>
<accession>A0A1H8USL1</accession>
<proteinExistence type="predicted"/>
<dbReference type="OrthoDB" id="291467at2157"/>
<keyword evidence="1" id="KW-0812">Transmembrane</keyword>
<evidence type="ECO:0000313" key="3">
    <source>
        <dbReference type="Proteomes" id="UP000199126"/>
    </source>
</evidence>
<gene>
    <name evidence="2" type="ORF">SAMN04487948_11276</name>
</gene>
<keyword evidence="3" id="KW-1185">Reference proteome</keyword>
<keyword evidence="1" id="KW-0472">Membrane</keyword>
<feature type="transmembrane region" description="Helical" evidence="1">
    <location>
        <begin position="53"/>
        <end position="80"/>
    </location>
</feature>
<feature type="transmembrane region" description="Helical" evidence="1">
    <location>
        <begin position="25"/>
        <end position="47"/>
    </location>
</feature>
<dbReference type="Proteomes" id="UP000199126">
    <property type="component" value="Unassembled WGS sequence"/>
</dbReference>
<reference evidence="3" key="1">
    <citation type="submission" date="2016-10" db="EMBL/GenBank/DDBJ databases">
        <authorList>
            <person name="Varghese N."/>
            <person name="Submissions S."/>
        </authorList>
    </citation>
    <scope>NUCLEOTIDE SEQUENCE [LARGE SCALE GENOMIC DNA]</scope>
    <source>
        <strain evidence="3">CGMCC 1.10121</strain>
    </source>
</reference>
<dbReference type="EMBL" id="FODV01000012">
    <property type="protein sequence ID" value="SEP05993.1"/>
    <property type="molecule type" value="Genomic_DNA"/>
</dbReference>
<dbReference type="AlphaFoldDB" id="A0A1H8USL1"/>
<sequence>MFHPEGGSLTDPEPRRRTVPAREHYICGSVALVVVGLFAFATYSLLVGVAMNFGVLATTMLVFALAISWFLLWELFVVAWEWRAGRLSLSLRE</sequence>
<keyword evidence="1" id="KW-1133">Transmembrane helix</keyword>
<evidence type="ECO:0000256" key="1">
    <source>
        <dbReference type="SAM" id="Phobius"/>
    </source>
</evidence>
<evidence type="ECO:0000313" key="2">
    <source>
        <dbReference type="EMBL" id="SEP05993.1"/>
    </source>
</evidence>